<comment type="caution">
    <text evidence="9">The sequence shown here is derived from an EMBL/GenBank/DDBJ whole genome shotgun (WGS) entry which is preliminary data.</text>
</comment>
<keyword evidence="7" id="KW-0472">Membrane</keyword>
<dbReference type="PANTHER" id="PTHR43297:SF2">
    <property type="entry name" value="DIPEPTIDE TRANSPORT ATP-BINDING PROTEIN DPPD"/>
    <property type="match status" value="1"/>
</dbReference>
<proteinExistence type="inferred from homology"/>
<dbReference type="HOGENOM" id="CLU_000604_1_23_7"/>
<dbReference type="Pfam" id="PF00005">
    <property type="entry name" value="ABC_tran"/>
    <property type="match status" value="1"/>
</dbReference>
<protein>
    <recommendedName>
        <fullName evidence="8">ABC transporter domain-containing protein</fullName>
    </recommendedName>
</protein>
<evidence type="ECO:0000256" key="7">
    <source>
        <dbReference type="ARBA" id="ARBA00023136"/>
    </source>
</evidence>
<dbReference type="GO" id="GO:0005886">
    <property type="term" value="C:plasma membrane"/>
    <property type="evidence" value="ECO:0007669"/>
    <property type="project" value="UniProtKB-SubCell"/>
</dbReference>
<evidence type="ECO:0000256" key="4">
    <source>
        <dbReference type="ARBA" id="ARBA00022475"/>
    </source>
</evidence>
<dbReference type="InterPro" id="IPR050388">
    <property type="entry name" value="ABC_Ni/Peptide_Import"/>
</dbReference>
<dbReference type="PANTHER" id="PTHR43297">
    <property type="entry name" value="OLIGOPEPTIDE TRANSPORT ATP-BINDING PROTEIN APPD"/>
    <property type="match status" value="1"/>
</dbReference>
<evidence type="ECO:0000259" key="8">
    <source>
        <dbReference type="PROSITE" id="PS50893"/>
    </source>
</evidence>
<sequence length="328" mass="36167">MSTPLLQVSDLRTYFFGFRGTRVVKAVDGVSFTLEAGETLGLVGESGCGKTTTCHAIVRALPPSGRIVGGRVELQGEDLVSKPVREMREIRGRRIATILQDPMASLDPLFSIYNQVAEPAYYHQSLRGRGLRERVGKLLTSVRIPSPETRMKEFPHQMSGGMRQRIVGAIAQSGGPQIIIADEPTTNLDVTVQLQYLELLKELQQESGVALIFVTHDLGIVAKMCDKVAVMYAGKIVEQQSVRGLFYHPQHPYTQALLDAIPKLGSKDDLYAIAGQPPDLSSLPSGCSFHPRCPEVMDRCAVEEPLERHMDDGNMVKCWRPMQEATHG</sequence>
<dbReference type="InterPro" id="IPR003439">
    <property type="entry name" value="ABC_transporter-like_ATP-bd"/>
</dbReference>
<keyword evidence="3" id="KW-0813">Transport</keyword>
<evidence type="ECO:0000313" key="9">
    <source>
        <dbReference type="EMBL" id="ETX08082.1"/>
    </source>
</evidence>
<dbReference type="Gene3D" id="3.40.50.300">
    <property type="entry name" value="P-loop containing nucleotide triphosphate hydrolases"/>
    <property type="match status" value="1"/>
</dbReference>
<evidence type="ECO:0000256" key="1">
    <source>
        <dbReference type="ARBA" id="ARBA00004417"/>
    </source>
</evidence>
<dbReference type="EMBL" id="AZHX01000307">
    <property type="protein sequence ID" value="ETX08082.1"/>
    <property type="molecule type" value="Genomic_DNA"/>
</dbReference>
<evidence type="ECO:0000256" key="5">
    <source>
        <dbReference type="ARBA" id="ARBA00022741"/>
    </source>
</evidence>
<reference evidence="9 10" key="1">
    <citation type="journal article" date="2014" name="Nature">
        <title>An environmental bacterial taxon with a large and distinct metabolic repertoire.</title>
        <authorList>
            <person name="Wilson M.C."/>
            <person name="Mori T."/>
            <person name="Ruckert C."/>
            <person name="Uria A.R."/>
            <person name="Helf M.J."/>
            <person name="Takada K."/>
            <person name="Gernert C."/>
            <person name="Steffens U.A."/>
            <person name="Heycke N."/>
            <person name="Schmitt S."/>
            <person name="Rinke C."/>
            <person name="Helfrich E.J."/>
            <person name="Brachmann A.O."/>
            <person name="Gurgui C."/>
            <person name="Wakimoto T."/>
            <person name="Kracht M."/>
            <person name="Crusemann M."/>
            <person name="Hentschel U."/>
            <person name="Abe I."/>
            <person name="Matsunaga S."/>
            <person name="Kalinowski J."/>
            <person name="Takeyama H."/>
            <person name="Piel J."/>
        </authorList>
    </citation>
    <scope>NUCLEOTIDE SEQUENCE [LARGE SCALE GENOMIC DNA]</scope>
    <source>
        <strain evidence="10">TSY2</strain>
    </source>
</reference>
<dbReference type="CDD" id="cd03257">
    <property type="entry name" value="ABC_NikE_OppD_transporters"/>
    <property type="match status" value="1"/>
</dbReference>
<keyword evidence="6" id="KW-0067">ATP-binding</keyword>
<accession>W4MEK8</accession>
<dbReference type="InterPro" id="IPR003593">
    <property type="entry name" value="AAA+_ATPase"/>
</dbReference>
<dbReference type="SMART" id="SM00382">
    <property type="entry name" value="AAA"/>
    <property type="match status" value="1"/>
</dbReference>
<evidence type="ECO:0000256" key="3">
    <source>
        <dbReference type="ARBA" id="ARBA00022448"/>
    </source>
</evidence>
<dbReference type="Pfam" id="PF08352">
    <property type="entry name" value="oligo_HPY"/>
    <property type="match status" value="1"/>
</dbReference>
<dbReference type="InterPro" id="IPR013563">
    <property type="entry name" value="Oligopep_ABC_C"/>
</dbReference>
<dbReference type="FunFam" id="3.40.50.300:FF:000016">
    <property type="entry name" value="Oligopeptide ABC transporter ATP-binding component"/>
    <property type="match status" value="1"/>
</dbReference>
<evidence type="ECO:0000256" key="2">
    <source>
        <dbReference type="ARBA" id="ARBA00005417"/>
    </source>
</evidence>
<gene>
    <name evidence="9" type="ORF">ETSY2_07460</name>
</gene>
<keyword evidence="10" id="KW-1185">Reference proteome</keyword>
<name>W4MEK8_9BACT</name>
<keyword evidence="5" id="KW-0547">Nucleotide-binding</keyword>
<dbReference type="GO" id="GO:0016887">
    <property type="term" value="F:ATP hydrolysis activity"/>
    <property type="evidence" value="ECO:0007669"/>
    <property type="project" value="InterPro"/>
</dbReference>
<comment type="subcellular location">
    <subcellularLocation>
        <location evidence="1">Cell inner membrane</location>
        <topology evidence="1">Peripheral membrane protein</topology>
    </subcellularLocation>
</comment>
<evidence type="ECO:0000256" key="6">
    <source>
        <dbReference type="ARBA" id="ARBA00022840"/>
    </source>
</evidence>
<dbReference type="Proteomes" id="UP000019140">
    <property type="component" value="Unassembled WGS sequence"/>
</dbReference>
<dbReference type="PROSITE" id="PS50893">
    <property type="entry name" value="ABC_TRANSPORTER_2"/>
    <property type="match status" value="1"/>
</dbReference>
<keyword evidence="4" id="KW-1003">Cell membrane</keyword>
<dbReference type="GO" id="GO:0005524">
    <property type="term" value="F:ATP binding"/>
    <property type="evidence" value="ECO:0007669"/>
    <property type="project" value="UniProtKB-KW"/>
</dbReference>
<dbReference type="NCBIfam" id="TIGR01727">
    <property type="entry name" value="oligo_HPY"/>
    <property type="match status" value="1"/>
</dbReference>
<dbReference type="GO" id="GO:0015833">
    <property type="term" value="P:peptide transport"/>
    <property type="evidence" value="ECO:0007669"/>
    <property type="project" value="InterPro"/>
</dbReference>
<dbReference type="AlphaFoldDB" id="W4MEK8"/>
<feature type="domain" description="ABC transporter" evidence="8">
    <location>
        <begin position="6"/>
        <end position="258"/>
    </location>
</feature>
<dbReference type="InterPro" id="IPR027417">
    <property type="entry name" value="P-loop_NTPase"/>
</dbReference>
<comment type="similarity">
    <text evidence="2">Belongs to the ABC transporter superfamily.</text>
</comment>
<evidence type="ECO:0000313" key="10">
    <source>
        <dbReference type="Proteomes" id="UP000019140"/>
    </source>
</evidence>
<dbReference type="SUPFAM" id="SSF52540">
    <property type="entry name" value="P-loop containing nucleoside triphosphate hydrolases"/>
    <property type="match status" value="1"/>
</dbReference>
<organism evidence="9 10">
    <name type="scientific">Candidatus Entotheonella gemina</name>
    <dbReference type="NCBI Taxonomy" id="1429439"/>
    <lineage>
        <taxon>Bacteria</taxon>
        <taxon>Pseudomonadati</taxon>
        <taxon>Nitrospinota/Tectimicrobiota group</taxon>
        <taxon>Candidatus Tectimicrobiota</taxon>
        <taxon>Candidatus Entotheonellia</taxon>
        <taxon>Candidatus Entotheonellales</taxon>
        <taxon>Candidatus Entotheonellaceae</taxon>
        <taxon>Candidatus Entotheonella</taxon>
    </lineage>
</organism>
<dbReference type="PATRIC" id="fig|1429439.4.peg.1277"/>